<feature type="domain" description="Major facilitator superfamily (MFS) profile" evidence="7">
    <location>
        <begin position="26"/>
        <end position="191"/>
    </location>
</feature>
<organism evidence="8 9">
    <name type="scientific">Molorchus minor</name>
    <dbReference type="NCBI Taxonomy" id="1323400"/>
    <lineage>
        <taxon>Eukaryota</taxon>
        <taxon>Metazoa</taxon>
        <taxon>Ecdysozoa</taxon>
        <taxon>Arthropoda</taxon>
        <taxon>Hexapoda</taxon>
        <taxon>Insecta</taxon>
        <taxon>Pterygota</taxon>
        <taxon>Neoptera</taxon>
        <taxon>Endopterygota</taxon>
        <taxon>Coleoptera</taxon>
        <taxon>Polyphaga</taxon>
        <taxon>Cucujiformia</taxon>
        <taxon>Chrysomeloidea</taxon>
        <taxon>Cerambycidae</taxon>
        <taxon>Lamiinae</taxon>
        <taxon>Monochamini</taxon>
        <taxon>Molorchus</taxon>
    </lineage>
</organism>
<comment type="caution">
    <text evidence="8">The sequence shown here is derived from an EMBL/GenBank/DDBJ whole genome shotgun (WGS) entry which is preliminary data.</text>
</comment>
<feature type="transmembrane region" description="Helical" evidence="6">
    <location>
        <begin position="24"/>
        <end position="47"/>
    </location>
</feature>
<feature type="transmembrane region" description="Helical" evidence="6">
    <location>
        <begin position="121"/>
        <end position="141"/>
    </location>
</feature>
<evidence type="ECO:0000256" key="1">
    <source>
        <dbReference type="ARBA" id="ARBA00004141"/>
    </source>
</evidence>
<keyword evidence="2" id="KW-0813">Transport</keyword>
<feature type="transmembrane region" description="Helical" evidence="6">
    <location>
        <begin position="153"/>
        <end position="173"/>
    </location>
</feature>
<feature type="transmembrane region" description="Helical" evidence="6">
    <location>
        <begin position="67"/>
        <end position="85"/>
    </location>
</feature>
<gene>
    <name evidence="8" type="ORF">NQ317_019403</name>
</gene>
<dbReference type="Proteomes" id="UP001162164">
    <property type="component" value="Unassembled WGS sequence"/>
</dbReference>
<evidence type="ECO:0000256" key="6">
    <source>
        <dbReference type="SAM" id="Phobius"/>
    </source>
</evidence>
<keyword evidence="4 6" id="KW-1133">Transmembrane helix</keyword>
<keyword evidence="9" id="KW-1185">Reference proteome</keyword>
<feature type="transmembrane region" description="Helical" evidence="6">
    <location>
        <begin position="92"/>
        <end position="115"/>
    </location>
</feature>
<evidence type="ECO:0000259" key="7">
    <source>
        <dbReference type="PROSITE" id="PS50850"/>
    </source>
</evidence>
<proteinExistence type="predicted"/>
<accession>A0ABQ9JIB7</accession>
<evidence type="ECO:0000256" key="2">
    <source>
        <dbReference type="ARBA" id="ARBA00022448"/>
    </source>
</evidence>
<reference evidence="8" key="1">
    <citation type="journal article" date="2023" name="Insect Mol. Biol.">
        <title>Genome sequencing provides insights into the evolution of gene families encoding plant cell wall-degrading enzymes in longhorned beetles.</title>
        <authorList>
            <person name="Shin N.R."/>
            <person name="Okamura Y."/>
            <person name="Kirsch R."/>
            <person name="Pauchet Y."/>
        </authorList>
    </citation>
    <scope>NUCLEOTIDE SEQUENCE</scope>
    <source>
        <strain evidence="8">MMC_N1</strain>
    </source>
</reference>
<dbReference type="PANTHER" id="PTHR23511:SF36">
    <property type="entry name" value="EG:BACR7A4.13 PROTEIN-RELATED"/>
    <property type="match status" value="1"/>
</dbReference>
<comment type="subcellular location">
    <subcellularLocation>
        <location evidence="1">Membrane</location>
        <topology evidence="1">Multi-pass membrane protein</topology>
    </subcellularLocation>
</comment>
<keyword evidence="3 6" id="KW-0812">Transmembrane</keyword>
<dbReference type="PANTHER" id="PTHR23511">
    <property type="entry name" value="SYNAPTIC VESICLE GLYCOPROTEIN 2"/>
    <property type="match status" value="1"/>
</dbReference>
<name>A0ABQ9JIB7_9CUCU</name>
<evidence type="ECO:0000313" key="8">
    <source>
        <dbReference type="EMBL" id="KAJ8977728.1"/>
    </source>
</evidence>
<keyword evidence="5 6" id="KW-0472">Membrane</keyword>
<evidence type="ECO:0000256" key="5">
    <source>
        <dbReference type="ARBA" id="ARBA00023136"/>
    </source>
</evidence>
<sequence>MKLSMDPQSLETAISAVGFGKFNIFLVLVILPAQFLITFENAIASYISPVAQCALNLSLNDKGLLNAISYVGAISGGVLWGFLVDTIGRKKALAYGCFVETLVVIITALAQSFYFFADSKIYRGIISRWIVHSIMHLPFRIPFYSIQGKIQMVTGFIAGIVLVGIPLSASFFLPLNVDITLFGGYLLQMNE</sequence>
<dbReference type="SUPFAM" id="SSF103473">
    <property type="entry name" value="MFS general substrate transporter"/>
    <property type="match status" value="1"/>
</dbReference>
<evidence type="ECO:0000313" key="9">
    <source>
        <dbReference type="Proteomes" id="UP001162164"/>
    </source>
</evidence>
<dbReference type="InterPro" id="IPR036259">
    <property type="entry name" value="MFS_trans_sf"/>
</dbReference>
<dbReference type="PROSITE" id="PS50850">
    <property type="entry name" value="MFS"/>
    <property type="match status" value="1"/>
</dbReference>
<dbReference type="InterPro" id="IPR020846">
    <property type="entry name" value="MFS_dom"/>
</dbReference>
<evidence type="ECO:0000256" key="3">
    <source>
        <dbReference type="ARBA" id="ARBA00022692"/>
    </source>
</evidence>
<evidence type="ECO:0000256" key="4">
    <source>
        <dbReference type="ARBA" id="ARBA00022989"/>
    </source>
</evidence>
<protein>
    <recommendedName>
        <fullName evidence="7">Major facilitator superfamily (MFS) profile domain-containing protein</fullName>
    </recommendedName>
</protein>
<dbReference type="EMBL" id="JAPWTJ010000515">
    <property type="protein sequence ID" value="KAJ8977728.1"/>
    <property type="molecule type" value="Genomic_DNA"/>
</dbReference>
<dbReference type="Gene3D" id="1.20.1250.20">
    <property type="entry name" value="MFS general substrate transporter like domains"/>
    <property type="match status" value="1"/>
</dbReference>